<dbReference type="Proteomes" id="UP000324832">
    <property type="component" value="Unassembled WGS sequence"/>
</dbReference>
<evidence type="ECO:0000259" key="4">
    <source>
        <dbReference type="Pfam" id="PF04500"/>
    </source>
</evidence>
<keyword evidence="2" id="KW-0863">Zinc-finger</keyword>
<keyword evidence="6" id="KW-1185">Reference proteome</keyword>
<dbReference type="EMBL" id="FZQP02000837">
    <property type="protein sequence ID" value="VVC90645.1"/>
    <property type="molecule type" value="Genomic_DNA"/>
</dbReference>
<evidence type="ECO:0000256" key="3">
    <source>
        <dbReference type="ARBA" id="ARBA00022833"/>
    </source>
</evidence>
<dbReference type="AlphaFoldDB" id="A0A5E4PX96"/>
<evidence type="ECO:0000256" key="1">
    <source>
        <dbReference type="ARBA" id="ARBA00022723"/>
    </source>
</evidence>
<evidence type="ECO:0000313" key="6">
    <source>
        <dbReference type="Proteomes" id="UP000324832"/>
    </source>
</evidence>
<name>A0A5E4PX96_9NEOP</name>
<evidence type="ECO:0000256" key="2">
    <source>
        <dbReference type="ARBA" id="ARBA00022771"/>
    </source>
</evidence>
<organism evidence="5 6">
    <name type="scientific">Leptidea sinapis</name>
    <dbReference type="NCBI Taxonomy" id="189913"/>
    <lineage>
        <taxon>Eukaryota</taxon>
        <taxon>Metazoa</taxon>
        <taxon>Ecdysozoa</taxon>
        <taxon>Arthropoda</taxon>
        <taxon>Hexapoda</taxon>
        <taxon>Insecta</taxon>
        <taxon>Pterygota</taxon>
        <taxon>Neoptera</taxon>
        <taxon>Endopterygota</taxon>
        <taxon>Lepidoptera</taxon>
        <taxon>Glossata</taxon>
        <taxon>Ditrysia</taxon>
        <taxon>Papilionoidea</taxon>
        <taxon>Pieridae</taxon>
        <taxon>Dismorphiinae</taxon>
        <taxon>Leptidea</taxon>
    </lineage>
</organism>
<feature type="domain" description="FLYWCH-type" evidence="4">
    <location>
        <begin position="146"/>
        <end position="204"/>
    </location>
</feature>
<dbReference type="GO" id="GO:0008270">
    <property type="term" value="F:zinc ion binding"/>
    <property type="evidence" value="ECO:0007669"/>
    <property type="project" value="UniProtKB-KW"/>
</dbReference>
<feature type="domain" description="FLYWCH-type" evidence="4">
    <location>
        <begin position="39"/>
        <end position="92"/>
    </location>
</feature>
<dbReference type="InterPro" id="IPR007588">
    <property type="entry name" value="Znf_FLYWCH"/>
</dbReference>
<sequence length="204" mass="23728">MIVVLTTSRSGKPIIQAGMYRYRKHNSYKNSSHAKAIQYTMSRFGKPVLLLGSYRYNLSSKYNGVKKYWLCSRKSTGCKASIFTVQEEVLFTVSRCGKPVIIVGEHRYYKINGSKTPKTQWVCNKWSSKNCRAAIWTIYIAEPRYSMSRGGNGVMEFQNYRYYLKKSKGPVYQWRCNKWSSRGCRGAVWTLEKEIIKLNTNHVH</sequence>
<protein>
    <recommendedName>
        <fullName evidence="4">FLYWCH-type domain-containing protein</fullName>
    </recommendedName>
</protein>
<evidence type="ECO:0000313" key="5">
    <source>
        <dbReference type="EMBL" id="VVC90645.1"/>
    </source>
</evidence>
<keyword evidence="3" id="KW-0862">Zinc</keyword>
<reference evidence="5 6" key="1">
    <citation type="submission" date="2017-07" db="EMBL/GenBank/DDBJ databases">
        <authorList>
            <person name="Talla V."/>
            <person name="Backstrom N."/>
        </authorList>
    </citation>
    <scope>NUCLEOTIDE SEQUENCE [LARGE SCALE GENOMIC DNA]</scope>
</reference>
<gene>
    <name evidence="5" type="ORF">LSINAPIS_LOCUS3512</name>
</gene>
<dbReference type="Pfam" id="PF04500">
    <property type="entry name" value="FLYWCH"/>
    <property type="match status" value="2"/>
</dbReference>
<accession>A0A5E4PX96</accession>
<dbReference type="Gene3D" id="2.20.25.240">
    <property type="match status" value="3"/>
</dbReference>
<proteinExistence type="predicted"/>
<keyword evidence="1" id="KW-0479">Metal-binding</keyword>